<feature type="region of interest" description="Disordered" evidence="1">
    <location>
        <begin position="19"/>
        <end position="52"/>
    </location>
</feature>
<evidence type="ECO:0000313" key="3">
    <source>
        <dbReference type="Proteomes" id="UP000824120"/>
    </source>
</evidence>
<keyword evidence="3" id="KW-1185">Reference proteome</keyword>
<feature type="compositionally biased region" description="Low complexity" evidence="1">
    <location>
        <begin position="20"/>
        <end position="42"/>
    </location>
</feature>
<evidence type="ECO:0000313" key="2">
    <source>
        <dbReference type="EMBL" id="KAG5620195.1"/>
    </source>
</evidence>
<evidence type="ECO:0000256" key="1">
    <source>
        <dbReference type="SAM" id="MobiDB-lite"/>
    </source>
</evidence>
<reference evidence="2 3" key="1">
    <citation type="submission" date="2020-09" db="EMBL/GenBank/DDBJ databases">
        <title>De no assembly of potato wild relative species, Solanum commersonii.</title>
        <authorList>
            <person name="Cho K."/>
        </authorList>
    </citation>
    <scope>NUCLEOTIDE SEQUENCE [LARGE SCALE GENOMIC DNA]</scope>
    <source>
        <strain evidence="2">LZ3.2</strain>
        <tissue evidence="2">Leaf</tissue>
    </source>
</reference>
<protein>
    <submittedName>
        <fullName evidence="2">Uncharacterized protein</fullName>
    </submittedName>
</protein>
<sequence>MYTSSKVDIDTLPTEVVLLTPATGPSGTPSSTPSETPSSSVVAPPPRSVSCTTASRLPITQYMLLKMGHLAHSADMRASRVEVEVPKMIE</sequence>
<dbReference type="AlphaFoldDB" id="A0A9J6A7D2"/>
<gene>
    <name evidence="2" type="ORF">H5410_005413</name>
</gene>
<name>A0A9J6A7D2_SOLCO</name>
<accession>A0A9J6A7D2</accession>
<comment type="caution">
    <text evidence="2">The sequence shown here is derived from an EMBL/GenBank/DDBJ whole genome shotgun (WGS) entry which is preliminary data.</text>
</comment>
<proteinExistence type="predicted"/>
<organism evidence="2 3">
    <name type="scientific">Solanum commersonii</name>
    <name type="common">Commerson's wild potato</name>
    <name type="synonym">Commerson's nightshade</name>
    <dbReference type="NCBI Taxonomy" id="4109"/>
    <lineage>
        <taxon>Eukaryota</taxon>
        <taxon>Viridiplantae</taxon>
        <taxon>Streptophyta</taxon>
        <taxon>Embryophyta</taxon>
        <taxon>Tracheophyta</taxon>
        <taxon>Spermatophyta</taxon>
        <taxon>Magnoliopsida</taxon>
        <taxon>eudicotyledons</taxon>
        <taxon>Gunneridae</taxon>
        <taxon>Pentapetalae</taxon>
        <taxon>asterids</taxon>
        <taxon>lamiids</taxon>
        <taxon>Solanales</taxon>
        <taxon>Solanaceae</taxon>
        <taxon>Solanoideae</taxon>
        <taxon>Solaneae</taxon>
        <taxon>Solanum</taxon>
    </lineage>
</organism>
<dbReference type="Proteomes" id="UP000824120">
    <property type="component" value="Chromosome 2"/>
</dbReference>
<dbReference type="EMBL" id="JACXVP010000002">
    <property type="protein sequence ID" value="KAG5620195.1"/>
    <property type="molecule type" value="Genomic_DNA"/>
</dbReference>